<feature type="transmembrane region" description="Helical" evidence="1">
    <location>
        <begin position="7"/>
        <end position="32"/>
    </location>
</feature>
<feature type="transmembrane region" description="Helical" evidence="1">
    <location>
        <begin position="138"/>
        <end position="161"/>
    </location>
</feature>
<keyword evidence="1" id="KW-0812">Transmembrane</keyword>
<evidence type="ECO:0000313" key="2">
    <source>
        <dbReference type="EMBL" id="WEG09606.1"/>
    </source>
</evidence>
<keyword evidence="1" id="KW-1133">Transmembrane helix</keyword>
<dbReference type="RefSeq" id="WP_275278930.1">
    <property type="nucleotide sequence ID" value="NZ_CP119108.1"/>
</dbReference>
<gene>
    <name evidence="2" type="ORF">PU630_03285</name>
</gene>
<keyword evidence="1" id="KW-0472">Membrane</keyword>
<sequence>MRKHLTAAWFSLAVSFVGTVLIIAVAGGMILLSRCGDRVLDPLPDDFICSNGGVSGGFIVGTSVVSATVLVVGIIAAGVLGGVALSSHGSSGRPQPAAFLVTMATAVAVAVCTGWTAADHAADATTVAGAVLQGITRAAVAGSLTVFVVGPCLGLVAHLLVRRMNRSRS</sequence>
<keyword evidence="3" id="KW-1185">Reference proteome</keyword>
<dbReference type="Proteomes" id="UP001214553">
    <property type="component" value="Chromosome"/>
</dbReference>
<name>A0ABY8BZG9_9MICO</name>
<organism evidence="2 3">
    <name type="scientific">Microbacterium horticulturae</name>
    <dbReference type="NCBI Taxonomy" id="3028316"/>
    <lineage>
        <taxon>Bacteria</taxon>
        <taxon>Bacillati</taxon>
        <taxon>Actinomycetota</taxon>
        <taxon>Actinomycetes</taxon>
        <taxon>Micrococcales</taxon>
        <taxon>Microbacteriaceae</taxon>
        <taxon>Microbacterium</taxon>
    </lineage>
</organism>
<accession>A0ABY8BZG9</accession>
<feature type="transmembrane region" description="Helical" evidence="1">
    <location>
        <begin position="97"/>
        <end position="118"/>
    </location>
</feature>
<dbReference type="EMBL" id="CP119108">
    <property type="protein sequence ID" value="WEG09606.1"/>
    <property type="molecule type" value="Genomic_DNA"/>
</dbReference>
<evidence type="ECO:0000256" key="1">
    <source>
        <dbReference type="SAM" id="Phobius"/>
    </source>
</evidence>
<protein>
    <submittedName>
        <fullName evidence="2">Uncharacterized protein</fullName>
    </submittedName>
</protein>
<reference evidence="2 3" key="1">
    <citation type="submission" date="2023-03" db="EMBL/GenBank/DDBJ databases">
        <title>Genome sequence of Microbacterium sp. KACC 23027.</title>
        <authorList>
            <person name="Kim S."/>
            <person name="Heo J."/>
            <person name="Kwon S.-W."/>
        </authorList>
    </citation>
    <scope>NUCLEOTIDE SEQUENCE [LARGE SCALE GENOMIC DNA]</scope>
    <source>
        <strain evidence="2 3">KACC 23027</strain>
    </source>
</reference>
<evidence type="ECO:0000313" key="3">
    <source>
        <dbReference type="Proteomes" id="UP001214553"/>
    </source>
</evidence>
<proteinExistence type="predicted"/>
<feature type="transmembrane region" description="Helical" evidence="1">
    <location>
        <begin position="52"/>
        <end position="85"/>
    </location>
</feature>